<dbReference type="Proteomes" id="UP000252698">
    <property type="component" value="Chromosome"/>
</dbReference>
<evidence type="ECO:0000259" key="3">
    <source>
        <dbReference type="Pfam" id="PF13349"/>
    </source>
</evidence>
<feature type="domain" description="DUF4097" evidence="3">
    <location>
        <begin position="139"/>
        <end position="252"/>
    </location>
</feature>
<sequence>MTVALRTRTLIASGGALLLGLALTGCGSTDPGDAPAEHKSFALSGKTLTIDSGHTSLELVPADVRKVEVTRHVDGWVVLGNGPDPKWKMKDDTLTLQVKCRAVISDCAAQHRVKVPRGVAVVVKGDNGKVVASGFDTPLTLHADNGKVTVRDSSGPLELGSDNGGIVTEGISAKSVSARSDNGRIRLGFVSVPDLVDTESDNGGITIDLPGGSVRYAVDAVAHNGRVSVDAPRSDNSSHVVKARSDNGQVTVRSAN</sequence>
<dbReference type="Pfam" id="PF13349">
    <property type="entry name" value="DUF4097"/>
    <property type="match status" value="1"/>
</dbReference>
<keyword evidence="2" id="KW-0732">Signal</keyword>
<dbReference type="KEGG" id="sata:C5746_13110"/>
<reference evidence="4 5" key="1">
    <citation type="journal article" date="2018" name="Front. Microbiol.">
        <title>Genome Sequencing of Streptomyces atratus SCSIOZH16 and Activation Production of Nocardamine via Metabolic Engineering.</title>
        <authorList>
            <person name="Li Y."/>
            <person name="Zhang C."/>
            <person name="Liu C."/>
            <person name="Ju J."/>
            <person name="Ma J."/>
        </authorList>
    </citation>
    <scope>NUCLEOTIDE SEQUENCE [LARGE SCALE GENOMIC DNA]</scope>
    <source>
        <strain evidence="4 5">SCSIO_ZH16</strain>
    </source>
</reference>
<feature type="signal peptide" evidence="2">
    <location>
        <begin position="1"/>
        <end position="27"/>
    </location>
</feature>
<feature type="chain" id="PRO_5038568218" description="DUF4097 domain-containing protein" evidence="2">
    <location>
        <begin position="28"/>
        <end position="256"/>
    </location>
</feature>
<protein>
    <recommendedName>
        <fullName evidence="3">DUF4097 domain-containing protein</fullName>
    </recommendedName>
</protein>
<feature type="compositionally biased region" description="Polar residues" evidence="1">
    <location>
        <begin position="246"/>
        <end position="256"/>
    </location>
</feature>
<evidence type="ECO:0000256" key="1">
    <source>
        <dbReference type="SAM" id="MobiDB-lite"/>
    </source>
</evidence>
<proteinExistence type="predicted"/>
<name>A0A2Z5JQK9_STRAR</name>
<dbReference type="PROSITE" id="PS51257">
    <property type="entry name" value="PROKAR_LIPOPROTEIN"/>
    <property type="match status" value="1"/>
</dbReference>
<dbReference type="EMBL" id="CP027306">
    <property type="protein sequence ID" value="AXE82751.1"/>
    <property type="molecule type" value="Genomic_DNA"/>
</dbReference>
<evidence type="ECO:0000256" key="2">
    <source>
        <dbReference type="SAM" id="SignalP"/>
    </source>
</evidence>
<evidence type="ECO:0000313" key="4">
    <source>
        <dbReference type="EMBL" id="AXE82751.1"/>
    </source>
</evidence>
<dbReference type="InterPro" id="IPR025164">
    <property type="entry name" value="Toastrack_DUF4097"/>
</dbReference>
<feature type="region of interest" description="Disordered" evidence="1">
    <location>
        <begin position="229"/>
        <end position="256"/>
    </location>
</feature>
<dbReference type="AlphaFoldDB" id="A0A2Z5JQK9"/>
<organism evidence="4 5">
    <name type="scientific">Streptomyces atratus</name>
    <dbReference type="NCBI Taxonomy" id="1893"/>
    <lineage>
        <taxon>Bacteria</taxon>
        <taxon>Bacillati</taxon>
        <taxon>Actinomycetota</taxon>
        <taxon>Actinomycetes</taxon>
        <taxon>Kitasatosporales</taxon>
        <taxon>Streptomycetaceae</taxon>
        <taxon>Streptomyces</taxon>
    </lineage>
</organism>
<evidence type="ECO:0000313" key="5">
    <source>
        <dbReference type="Proteomes" id="UP000252698"/>
    </source>
</evidence>
<gene>
    <name evidence="4" type="ORF">C5746_13110</name>
</gene>
<accession>A0A2Z5JQK9</accession>